<keyword evidence="4" id="KW-0812">Transmembrane</keyword>
<name>A0A669EXP7_ORENI</name>
<keyword evidence="4" id="KW-1133">Transmembrane helix</keyword>
<dbReference type="InterPro" id="IPR013106">
    <property type="entry name" value="Ig_V-set"/>
</dbReference>
<dbReference type="InterPro" id="IPR013783">
    <property type="entry name" value="Ig-like_fold"/>
</dbReference>
<dbReference type="AlphaFoldDB" id="A0A669EXP7"/>
<dbReference type="InParanoid" id="A0A669EXP7"/>
<dbReference type="Pfam" id="PF07686">
    <property type="entry name" value="V-set"/>
    <property type="match status" value="1"/>
</dbReference>
<sequence length="279" mass="31741">MELLPLLILSFCFPNLSGLTFGAESGTPVTRVTVKEDDGVILPCSLSTNENIESMLFDWKKEGTVPQKNVFLYDDGKYYNNGLLGQDEEFKDRVSHFPEELKHGNASIRIKKTRLEDNGTYLCKFPNLKPEIRTFHIQLVVEPILKVRVNGAAEPFVTILNHTNNWALLKCDVKGASPKPTVEWWDSNNQTIPSDQPHVSEIGNRFYISLNTTVKKDDHYRCVVKQEKIHHQTHTEIYIRLNEQNTGWMIVAGILAVALAVALVVVGILTWRLRQNETQ</sequence>
<dbReference type="GO" id="GO:0001817">
    <property type="term" value="P:regulation of cytokine production"/>
    <property type="evidence" value="ECO:0007669"/>
    <property type="project" value="TreeGrafter"/>
</dbReference>
<dbReference type="PANTHER" id="PTHR24100">
    <property type="entry name" value="BUTYROPHILIN"/>
    <property type="match status" value="1"/>
</dbReference>
<reference evidence="7" key="3">
    <citation type="submission" date="2025-09" db="UniProtKB">
        <authorList>
            <consortium name="Ensembl"/>
        </authorList>
    </citation>
    <scope>IDENTIFICATION</scope>
</reference>
<dbReference type="GO" id="GO:0009897">
    <property type="term" value="C:external side of plasma membrane"/>
    <property type="evidence" value="ECO:0007669"/>
    <property type="project" value="TreeGrafter"/>
</dbReference>
<dbReference type="SMART" id="SM00406">
    <property type="entry name" value="IGv"/>
    <property type="match status" value="1"/>
</dbReference>
<dbReference type="InterPro" id="IPR003599">
    <property type="entry name" value="Ig_sub"/>
</dbReference>
<keyword evidence="3" id="KW-0393">Immunoglobulin domain</keyword>
<keyword evidence="5" id="KW-0732">Signal</keyword>
<dbReference type="Gene3D" id="2.60.40.10">
    <property type="entry name" value="Immunoglobulins"/>
    <property type="match status" value="2"/>
</dbReference>
<dbReference type="SMART" id="SM00409">
    <property type="entry name" value="IG"/>
    <property type="match status" value="1"/>
</dbReference>
<evidence type="ECO:0000256" key="1">
    <source>
        <dbReference type="ARBA" id="ARBA00004370"/>
    </source>
</evidence>
<dbReference type="GO" id="GO:0005102">
    <property type="term" value="F:signaling receptor binding"/>
    <property type="evidence" value="ECO:0007669"/>
    <property type="project" value="TreeGrafter"/>
</dbReference>
<dbReference type="Proteomes" id="UP000005207">
    <property type="component" value="Linkage group LG5"/>
</dbReference>
<evidence type="ECO:0000256" key="4">
    <source>
        <dbReference type="SAM" id="Phobius"/>
    </source>
</evidence>
<organism evidence="7 8">
    <name type="scientific">Oreochromis niloticus</name>
    <name type="common">Nile tilapia</name>
    <name type="synonym">Tilapia nilotica</name>
    <dbReference type="NCBI Taxonomy" id="8128"/>
    <lineage>
        <taxon>Eukaryota</taxon>
        <taxon>Metazoa</taxon>
        <taxon>Chordata</taxon>
        <taxon>Craniata</taxon>
        <taxon>Vertebrata</taxon>
        <taxon>Euteleostomi</taxon>
        <taxon>Actinopterygii</taxon>
        <taxon>Neopterygii</taxon>
        <taxon>Teleostei</taxon>
        <taxon>Neoteleostei</taxon>
        <taxon>Acanthomorphata</taxon>
        <taxon>Ovalentaria</taxon>
        <taxon>Cichlomorphae</taxon>
        <taxon>Cichliformes</taxon>
        <taxon>Cichlidae</taxon>
        <taxon>African cichlids</taxon>
        <taxon>Pseudocrenilabrinae</taxon>
        <taxon>Oreochromini</taxon>
        <taxon>Oreochromis</taxon>
    </lineage>
</organism>
<evidence type="ECO:0000256" key="2">
    <source>
        <dbReference type="ARBA" id="ARBA00023136"/>
    </source>
</evidence>
<dbReference type="Ensembl" id="ENSONIT00000092996.1">
    <property type="protein sequence ID" value="ENSONIP00000075677.1"/>
    <property type="gene ID" value="ENSONIG00000036748.1"/>
</dbReference>
<dbReference type="InterPro" id="IPR050504">
    <property type="entry name" value="IgSF_BTN/MOG"/>
</dbReference>
<keyword evidence="2 4" id="KW-0472">Membrane</keyword>
<dbReference type="GO" id="GO:0050852">
    <property type="term" value="P:T cell receptor signaling pathway"/>
    <property type="evidence" value="ECO:0007669"/>
    <property type="project" value="TreeGrafter"/>
</dbReference>
<accession>A0A669EXP7</accession>
<reference evidence="7" key="2">
    <citation type="submission" date="2025-08" db="UniProtKB">
        <authorList>
            <consortium name="Ensembl"/>
        </authorList>
    </citation>
    <scope>IDENTIFICATION</scope>
</reference>
<dbReference type="PANTHER" id="PTHR24100:SF151">
    <property type="entry name" value="ICOS LIGAND"/>
    <property type="match status" value="1"/>
</dbReference>
<feature type="chain" id="PRO_5025461257" evidence="5">
    <location>
        <begin position="19"/>
        <end position="279"/>
    </location>
</feature>
<evidence type="ECO:0000259" key="6">
    <source>
        <dbReference type="PROSITE" id="PS50835"/>
    </source>
</evidence>
<evidence type="ECO:0000313" key="7">
    <source>
        <dbReference type="Ensembl" id="ENSONIP00000075677.1"/>
    </source>
</evidence>
<evidence type="ECO:0000256" key="5">
    <source>
        <dbReference type="SAM" id="SignalP"/>
    </source>
</evidence>
<protein>
    <submittedName>
        <fullName evidence="7">Selection and upkeep of intraepithelial T-cells protein 3-like</fullName>
    </submittedName>
</protein>
<dbReference type="InterPro" id="IPR036179">
    <property type="entry name" value="Ig-like_dom_sf"/>
</dbReference>
<dbReference type="InterPro" id="IPR007110">
    <property type="entry name" value="Ig-like_dom"/>
</dbReference>
<feature type="signal peptide" evidence="5">
    <location>
        <begin position="1"/>
        <end position="18"/>
    </location>
</feature>
<gene>
    <name evidence="7" type="primary">LOC109202275</name>
</gene>
<proteinExistence type="predicted"/>
<dbReference type="PROSITE" id="PS50835">
    <property type="entry name" value="IG_LIKE"/>
    <property type="match status" value="2"/>
</dbReference>
<dbReference type="SUPFAM" id="SSF48726">
    <property type="entry name" value="Immunoglobulin"/>
    <property type="match status" value="2"/>
</dbReference>
<evidence type="ECO:0000313" key="8">
    <source>
        <dbReference type="Proteomes" id="UP000005207"/>
    </source>
</evidence>
<feature type="transmembrane region" description="Helical" evidence="4">
    <location>
        <begin position="248"/>
        <end position="271"/>
    </location>
</feature>
<evidence type="ECO:0000256" key="3">
    <source>
        <dbReference type="ARBA" id="ARBA00023319"/>
    </source>
</evidence>
<reference evidence="8" key="1">
    <citation type="submission" date="2012-01" db="EMBL/GenBank/DDBJ databases">
        <title>The Genome Sequence of Oreochromis niloticus (Nile Tilapia).</title>
        <authorList>
            <consortium name="Broad Institute Genome Assembly Team"/>
            <consortium name="Broad Institute Sequencing Platform"/>
            <person name="Di Palma F."/>
            <person name="Johnson J."/>
            <person name="Lander E.S."/>
            <person name="Lindblad-Toh K."/>
        </authorList>
    </citation>
    <scope>NUCLEOTIDE SEQUENCE [LARGE SCALE GENOMIC DNA]</scope>
</reference>
<dbReference type="CDD" id="cd00096">
    <property type="entry name" value="Ig"/>
    <property type="match status" value="1"/>
</dbReference>
<dbReference type="GeneTree" id="ENSGT00940000170002"/>
<feature type="domain" description="Ig-like" evidence="6">
    <location>
        <begin position="14"/>
        <end position="123"/>
    </location>
</feature>
<comment type="subcellular location">
    <subcellularLocation>
        <location evidence="1">Membrane</location>
    </subcellularLocation>
</comment>
<feature type="domain" description="Ig-like" evidence="6">
    <location>
        <begin position="143"/>
        <end position="238"/>
    </location>
</feature>
<keyword evidence="8" id="KW-1185">Reference proteome</keyword>